<gene>
    <name evidence="6" type="ORF">NECAME_02365</name>
</gene>
<comment type="subcellular location">
    <subcellularLocation>
        <location evidence="1">Membrane</location>
        <topology evidence="1">Multi-pass membrane protein</topology>
    </subcellularLocation>
</comment>
<reference evidence="7" key="1">
    <citation type="journal article" date="2014" name="Nat. Genet.">
        <title>Genome of the human hookworm Necator americanus.</title>
        <authorList>
            <person name="Tang Y.T."/>
            <person name="Gao X."/>
            <person name="Rosa B.A."/>
            <person name="Abubucker S."/>
            <person name="Hallsworth-Pepin K."/>
            <person name="Martin J."/>
            <person name="Tyagi R."/>
            <person name="Heizer E."/>
            <person name="Zhang X."/>
            <person name="Bhonagiri-Palsikar V."/>
            <person name="Minx P."/>
            <person name="Warren W.C."/>
            <person name="Wang Q."/>
            <person name="Zhan B."/>
            <person name="Hotez P.J."/>
            <person name="Sternberg P.W."/>
            <person name="Dougall A."/>
            <person name="Gaze S.T."/>
            <person name="Mulvenna J."/>
            <person name="Sotillo J."/>
            <person name="Ranganathan S."/>
            <person name="Rabelo E.M."/>
            <person name="Wilson R.K."/>
            <person name="Felgner P.L."/>
            <person name="Bethony J."/>
            <person name="Hawdon J.M."/>
            <person name="Gasser R.B."/>
            <person name="Loukas A."/>
            <person name="Mitreva M."/>
        </authorList>
    </citation>
    <scope>NUCLEOTIDE SEQUENCE [LARGE SCALE GENOMIC DNA]</scope>
</reference>
<proteinExistence type="predicted"/>
<dbReference type="AlphaFoldDB" id="W2THW3"/>
<evidence type="ECO:0000256" key="3">
    <source>
        <dbReference type="ARBA" id="ARBA00022989"/>
    </source>
</evidence>
<dbReference type="Proteomes" id="UP000053676">
    <property type="component" value="Unassembled WGS sequence"/>
</dbReference>
<feature type="transmembrane region" description="Helical" evidence="5">
    <location>
        <begin position="26"/>
        <end position="49"/>
    </location>
</feature>
<protein>
    <submittedName>
        <fullName evidence="6">Uncharacterized protein</fullName>
    </submittedName>
</protein>
<feature type="transmembrane region" description="Helical" evidence="5">
    <location>
        <begin position="55"/>
        <end position="75"/>
    </location>
</feature>
<evidence type="ECO:0000256" key="1">
    <source>
        <dbReference type="ARBA" id="ARBA00004141"/>
    </source>
</evidence>
<sequence length="94" mass="10728">MDTSPPTVQYNESDCREMRVISTSTHLLAVLFAQTIISIISLPLLIVAIRDVLRIALIHFNTKLIIIVYIGGLMVHSLSRRKSMYIHLVFTKIY</sequence>
<evidence type="ECO:0000313" key="7">
    <source>
        <dbReference type="Proteomes" id="UP000053676"/>
    </source>
</evidence>
<keyword evidence="4 5" id="KW-0472">Membrane</keyword>
<evidence type="ECO:0000313" key="6">
    <source>
        <dbReference type="EMBL" id="ETN80617.1"/>
    </source>
</evidence>
<name>W2THW3_NECAM</name>
<dbReference type="InterPro" id="IPR019408">
    <property type="entry name" value="7TM_GPCR_serpentine_rcpt_Srab"/>
</dbReference>
<evidence type="ECO:0000256" key="5">
    <source>
        <dbReference type="SAM" id="Phobius"/>
    </source>
</evidence>
<evidence type="ECO:0000256" key="4">
    <source>
        <dbReference type="ARBA" id="ARBA00023136"/>
    </source>
</evidence>
<keyword evidence="7" id="KW-1185">Reference proteome</keyword>
<dbReference type="Pfam" id="PF10292">
    <property type="entry name" value="7TM_GPCR_Srab"/>
    <property type="match status" value="1"/>
</dbReference>
<dbReference type="KEGG" id="nai:NECAME_02365"/>
<evidence type="ECO:0000256" key="2">
    <source>
        <dbReference type="ARBA" id="ARBA00022692"/>
    </source>
</evidence>
<dbReference type="GO" id="GO:0016020">
    <property type="term" value="C:membrane"/>
    <property type="evidence" value="ECO:0007669"/>
    <property type="project" value="UniProtKB-SubCell"/>
</dbReference>
<dbReference type="EMBL" id="KI659040">
    <property type="protein sequence ID" value="ETN80617.1"/>
    <property type="molecule type" value="Genomic_DNA"/>
</dbReference>
<accession>W2THW3</accession>
<organism evidence="6 7">
    <name type="scientific">Necator americanus</name>
    <name type="common">Human hookworm</name>
    <dbReference type="NCBI Taxonomy" id="51031"/>
    <lineage>
        <taxon>Eukaryota</taxon>
        <taxon>Metazoa</taxon>
        <taxon>Ecdysozoa</taxon>
        <taxon>Nematoda</taxon>
        <taxon>Chromadorea</taxon>
        <taxon>Rhabditida</taxon>
        <taxon>Rhabditina</taxon>
        <taxon>Rhabditomorpha</taxon>
        <taxon>Strongyloidea</taxon>
        <taxon>Ancylostomatidae</taxon>
        <taxon>Bunostominae</taxon>
        <taxon>Necator</taxon>
    </lineage>
</organism>
<keyword evidence="3 5" id="KW-1133">Transmembrane helix</keyword>
<keyword evidence="2 5" id="KW-0812">Transmembrane</keyword>